<sequence>MTVQINSNYLENYSNEYAQLVCERFFSGRQFITGQDIIQLTSSTQVNFFIIKSLFELWQEELAMLKSSPYFDYRDIAVHEALTQFMNVLSRRIKVERANLEPLVKVAVAQAIQVATDPVTFYQNEINKAPKGKISEYLKENKKYYKWHDKAVVFLIDKTGFGHDESSYQRAVAANYQVMKDSFESVNLLLATLGDVKAFDVDQYLVAEVAAPQEAAPKEEVVAEPILERESNFFEKIAAEAPAKASSSSEAKPEIPEPVVKAVSPPKIDAPSNGTQLNASKLKSHFASESYRGMAGIKGELSESLALNQRFMFTKELFDGNADLLRHGLKAIEEAGSFESAVDLINTRYMSELGWDPDSDVVREFVQLIYRKYTS</sequence>
<comment type="caution">
    <text evidence="1">The sequence shown here is derived from an EMBL/GenBank/DDBJ whole genome shotgun (WGS) entry which is preliminary data.</text>
</comment>
<dbReference type="EMBL" id="BAAAFI010000002">
    <property type="protein sequence ID" value="GAA0877654.1"/>
    <property type="molecule type" value="Genomic_DNA"/>
</dbReference>
<keyword evidence="2" id="KW-1185">Reference proteome</keyword>
<accession>A0ABP3Y7Z4</accession>
<dbReference type="Proteomes" id="UP001500469">
    <property type="component" value="Unassembled WGS sequence"/>
</dbReference>
<dbReference type="RefSeq" id="WP_343848346.1">
    <property type="nucleotide sequence ID" value="NZ_BAAAFI010000002.1"/>
</dbReference>
<evidence type="ECO:0000313" key="1">
    <source>
        <dbReference type="EMBL" id="GAA0877654.1"/>
    </source>
</evidence>
<protein>
    <submittedName>
        <fullName evidence="1">Uncharacterized protein</fullName>
    </submittedName>
</protein>
<gene>
    <name evidence="1" type="ORF">GCM10009119_06220</name>
</gene>
<organism evidence="1 2">
    <name type="scientific">Algoriphagus jejuensis</name>
    <dbReference type="NCBI Taxonomy" id="419934"/>
    <lineage>
        <taxon>Bacteria</taxon>
        <taxon>Pseudomonadati</taxon>
        <taxon>Bacteroidota</taxon>
        <taxon>Cytophagia</taxon>
        <taxon>Cytophagales</taxon>
        <taxon>Cyclobacteriaceae</taxon>
        <taxon>Algoriphagus</taxon>
    </lineage>
</organism>
<evidence type="ECO:0000313" key="2">
    <source>
        <dbReference type="Proteomes" id="UP001500469"/>
    </source>
</evidence>
<name>A0ABP3Y7Z4_9BACT</name>
<proteinExistence type="predicted"/>
<reference evidence="2" key="1">
    <citation type="journal article" date="2019" name="Int. J. Syst. Evol. Microbiol.">
        <title>The Global Catalogue of Microorganisms (GCM) 10K type strain sequencing project: providing services to taxonomists for standard genome sequencing and annotation.</title>
        <authorList>
            <consortium name="The Broad Institute Genomics Platform"/>
            <consortium name="The Broad Institute Genome Sequencing Center for Infectious Disease"/>
            <person name="Wu L."/>
            <person name="Ma J."/>
        </authorList>
    </citation>
    <scope>NUCLEOTIDE SEQUENCE [LARGE SCALE GENOMIC DNA]</scope>
    <source>
        <strain evidence="2">JCM 16112</strain>
    </source>
</reference>